<dbReference type="Pfam" id="PF18962">
    <property type="entry name" value="Por_Secre_tail"/>
    <property type="match status" value="1"/>
</dbReference>
<evidence type="ECO:0000313" key="3">
    <source>
        <dbReference type="EMBL" id="MCG2417442.1"/>
    </source>
</evidence>
<keyword evidence="1" id="KW-0732">Signal</keyword>
<dbReference type="Proteomes" id="UP001139461">
    <property type="component" value="Unassembled WGS sequence"/>
</dbReference>
<keyword evidence="4" id="KW-1185">Reference proteome</keyword>
<dbReference type="NCBIfam" id="TIGR04183">
    <property type="entry name" value="Por_Secre_tail"/>
    <property type="match status" value="1"/>
</dbReference>
<accession>A0A9X1QU23</accession>
<evidence type="ECO:0000313" key="4">
    <source>
        <dbReference type="Proteomes" id="UP001139461"/>
    </source>
</evidence>
<dbReference type="RefSeq" id="WP_237601263.1">
    <property type="nucleotide sequence ID" value="NZ_JAIRBA010000001.1"/>
</dbReference>
<feature type="domain" description="Secretion system C-terminal sorting" evidence="2">
    <location>
        <begin position="263"/>
        <end position="324"/>
    </location>
</feature>
<proteinExistence type="predicted"/>
<sequence length="333" mass="37736">MKKTIFLLLMIITEFQGFSQCTIDPWIQTNYERDAKFLLLRDILENPADPDFDNPFINETRLTPYLEKLSAIYENPTNHPVIDSLFNEFKIHVNPEGGPPITPSKQLEFAVDNTTPWLEDFKNTGVSGVAALDNLMTTYQFSISEYIVLSSFTGFYIETGYDFLNVSALVDDFEAVPDVFYVGTYIPIEARFNYTGIPYELEPGEFVEVCNIVINEDIFTFGIFAGDCPVGCYLSKTWDIQVSENCEVTVLDVLENDIAKLSIYPNPTSDKLYLSGNTSEIELLQIFSIHGKLIQKLNNISEEIDISTLSSGLYFLKLSSKEGKPNNLKFIKK</sequence>
<organism evidence="3 4">
    <name type="scientific">Aequorivita vitellina</name>
    <dbReference type="NCBI Taxonomy" id="2874475"/>
    <lineage>
        <taxon>Bacteria</taxon>
        <taxon>Pseudomonadati</taxon>
        <taxon>Bacteroidota</taxon>
        <taxon>Flavobacteriia</taxon>
        <taxon>Flavobacteriales</taxon>
        <taxon>Flavobacteriaceae</taxon>
        <taxon>Aequorivita</taxon>
    </lineage>
</organism>
<name>A0A9X1QU23_9FLAO</name>
<dbReference type="EMBL" id="JAIRBA010000001">
    <property type="protein sequence ID" value="MCG2417442.1"/>
    <property type="molecule type" value="Genomic_DNA"/>
</dbReference>
<evidence type="ECO:0000259" key="2">
    <source>
        <dbReference type="Pfam" id="PF18962"/>
    </source>
</evidence>
<reference evidence="3" key="1">
    <citation type="submission" date="2021-09" db="EMBL/GenBank/DDBJ databases">
        <title>Genome of Aequorivita sp. strain F47161.</title>
        <authorList>
            <person name="Wang Y."/>
        </authorList>
    </citation>
    <scope>NUCLEOTIDE SEQUENCE</scope>
    <source>
        <strain evidence="3">F47161</strain>
    </source>
</reference>
<dbReference type="AlphaFoldDB" id="A0A9X1QU23"/>
<gene>
    <name evidence="3" type="ORF">K8089_00300</name>
</gene>
<comment type="caution">
    <text evidence="3">The sequence shown here is derived from an EMBL/GenBank/DDBJ whole genome shotgun (WGS) entry which is preliminary data.</text>
</comment>
<protein>
    <submittedName>
        <fullName evidence="3">T9SS type A sorting domain-containing protein</fullName>
    </submittedName>
</protein>
<dbReference type="InterPro" id="IPR026444">
    <property type="entry name" value="Secre_tail"/>
</dbReference>
<evidence type="ECO:0000256" key="1">
    <source>
        <dbReference type="ARBA" id="ARBA00022729"/>
    </source>
</evidence>